<name>A0AAP0RIU8_LIQFO</name>
<dbReference type="InterPro" id="IPR044660">
    <property type="entry name" value="IBH1-like"/>
</dbReference>
<dbReference type="EMBL" id="JBBPBK010000009">
    <property type="protein sequence ID" value="KAK9278787.1"/>
    <property type="molecule type" value="Genomic_DNA"/>
</dbReference>
<evidence type="ECO:0000256" key="2">
    <source>
        <dbReference type="ARBA" id="ARBA00023163"/>
    </source>
</evidence>
<dbReference type="Proteomes" id="UP001415857">
    <property type="component" value="Unassembled WGS sequence"/>
</dbReference>
<organism evidence="3 4">
    <name type="scientific">Liquidambar formosana</name>
    <name type="common">Formosan gum</name>
    <dbReference type="NCBI Taxonomy" id="63359"/>
    <lineage>
        <taxon>Eukaryota</taxon>
        <taxon>Viridiplantae</taxon>
        <taxon>Streptophyta</taxon>
        <taxon>Embryophyta</taxon>
        <taxon>Tracheophyta</taxon>
        <taxon>Spermatophyta</taxon>
        <taxon>Magnoliopsida</taxon>
        <taxon>eudicotyledons</taxon>
        <taxon>Gunneridae</taxon>
        <taxon>Pentapetalae</taxon>
        <taxon>Saxifragales</taxon>
        <taxon>Altingiaceae</taxon>
        <taxon>Liquidambar</taxon>
    </lineage>
</organism>
<protein>
    <submittedName>
        <fullName evidence="3">Uncharacterized protein</fullName>
    </submittedName>
</protein>
<dbReference type="AlphaFoldDB" id="A0AAP0RIU8"/>
<keyword evidence="2" id="KW-0804">Transcription</keyword>
<dbReference type="GO" id="GO:0006355">
    <property type="term" value="P:regulation of DNA-templated transcription"/>
    <property type="evidence" value="ECO:0007669"/>
    <property type="project" value="InterPro"/>
</dbReference>
<dbReference type="PANTHER" id="PTHR33124">
    <property type="entry name" value="TRANSCRIPTION FACTOR IBH1-LIKE 1"/>
    <property type="match status" value="1"/>
</dbReference>
<sequence length="85" mass="9858">MSLGQCRGVCYKKDNKMPGFNLQRRRRGGRRACRSVRMKVQKLQRLVPGGHGLQPDKLYLQTAEYILHLRLQLNVLEAILKVQEP</sequence>
<dbReference type="PANTHER" id="PTHR33124:SF9">
    <property type="entry name" value="TRANSCRIPTION FACTOR"/>
    <property type="match status" value="1"/>
</dbReference>
<keyword evidence="1" id="KW-0805">Transcription regulation</keyword>
<evidence type="ECO:0000313" key="4">
    <source>
        <dbReference type="Proteomes" id="UP001415857"/>
    </source>
</evidence>
<reference evidence="3 4" key="1">
    <citation type="journal article" date="2024" name="Plant J.">
        <title>Genome sequences and population genomics reveal climatic adaptation and genomic divergence between two closely related sweetgum species.</title>
        <authorList>
            <person name="Xu W.Q."/>
            <person name="Ren C.Q."/>
            <person name="Zhang X.Y."/>
            <person name="Comes H.P."/>
            <person name="Liu X.H."/>
            <person name="Li Y.G."/>
            <person name="Kettle C.J."/>
            <person name="Jalonen R."/>
            <person name="Gaisberger H."/>
            <person name="Ma Y.Z."/>
            <person name="Qiu Y.X."/>
        </authorList>
    </citation>
    <scope>NUCLEOTIDE SEQUENCE [LARGE SCALE GENOMIC DNA]</scope>
    <source>
        <strain evidence="3">Hangzhou</strain>
    </source>
</reference>
<gene>
    <name evidence="3" type="ORF">L1049_028365</name>
</gene>
<comment type="caution">
    <text evidence="3">The sequence shown here is derived from an EMBL/GenBank/DDBJ whole genome shotgun (WGS) entry which is preliminary data.</text>
</comment>
<keyword evidence="4" id="KW-1185">Reference proteome</keyword>
<evidence type="ECO:0000256" key="1">
    <source>
        <dbReference type="ARBA" id="ARBA00023015"/>
    </source>
</evidence>
<accession>A0AAP0RIU8</accession>
<proteinExistence type="predicted"/>
<evidence type="ECO:0000313" key="3">
    <source>
        <dbReference type="EMBL" id="KAK9278787.1"/>
    </source>
</evidence>